<dbReference type="Pfam" id="PF02310">
    <property type="entry name" value="B12-binding"/>
    <property type="match status" value="1"/>
</dbReference>
<evidence type="ECO:0000313" key="2">
    <source>
        <dbReference type="EMBL" id="WRO21946.1"/>
    </source>
</evidence>
<gene>
    <name evidence="2" type="ORF">MFMK1_001767</name>
</gene>
<dbReference type="InterPro" id="IPR006158">
    <property type="entry name" value="Cobalamin-bd"/>
</dbReference>
<protein>
    <submittedName>
        <fullName evidence="2">Cobalamin-dependent protein</fullName>
    </submittedName>
</protein>
<dbReference type="PROSITE" id="PS51332">
    <property type="entry name" value="B12_BINDING"/>
    <property type="match status" value="1"/>
</dbReference>
<feature type="domain" description="B12-binding" evidence="1">
    <location>
        <begin position="3"/>
        <end position="134"/>
    </location>
</feature>
<accession>A0AAU0UNZ6</accession>
<sequence>MSKKKQVLLAPLDPVHDIGLKMIRRGLEHGGHKTHLLPPDLPAEEIIQEIINRDAETVLISRTLGYGVAELLARFVDLVDAAGLRDKVTLGIGGMAIRPELAAELGFDAGFGPGTTVEEAVAFVEGKEFKAAKQGVEKKKVDITSGYSYQFINEGLGRKIEQVAELIIQWAENKTSPGVRRAVVRDELWDVERWRNRQGNSEFDKEYPQLCGEQPRNYYFKGELHPKTRRFTREEVIALEKFIHETKPRVMLNRLQHTKSRPVVFNQYGTGCPFMDIGHIKVSEAWGADGVVHFDPSWGARTEGFFDGFLTHQEDGTVITPANLNRIHGGLEPSTLWQVRAHRGLNTPETVVLGAKIGADLTKINICYGSLGAGTDPERLTVDGYHAIRYAAKYKMPFDVVTNEELAGVPAHKAFAGMLIVSALAVKLGGRPMLQPLFAYSPEAMISEQMEDNYVDFNAAKIYALKSIIDAPIWPGAPIGFLTQTEDRVQSSTTTALHACLASSLGVDAISIASSDEAYSGGPIAVPSRTDTLKAVGEGFRFFGGTGISPSERAKIWAEELTESIEAVVDQVIDTGDFVEALYQGVLGNREEGAYPGRAGKGTVRQVES</sequence>
<dbReference type="GO" id="GO:0031419">
    <property type="term" value="F:cobalamin binding"/>
    <property type="evidence" value="ECO:0007669"/>
    <property type="project" value="InterPro"/>
</dbReference>
<evidence type="ECO:0000313" key="3">
    <source>
        <dbReference type="Proteomes" id="UP001329915"/>
    </source>
</evidence>
<dbReference type="SUPFAM" id="SSF52242">
    <property type="entry name" value="Cobalamin (vitamin B12)-binding domain"/>
    <property type="match status" value="1"/>
</dbReference>
<dbReference type="Gene3D" id="3.40.50.280">
    <property type="entry name" value="Cobalamin-binding domain"/>
    <property type="match status" value="1"/>
</dbReference>
<reference evidence="2 3" key="1">
    <citation type="submission" date="2023-04" db="EMBL/GenBank/DDBJ databases">
        <authorList>
            <person name="Hsu D."/>
        </authorList>
    </citation>
    <scope>NUCLEOTIDE SEQUENCE [LARGE SCALE GENOMIC DNA]</scope>
    <source>
        <strain evidence="2 3">MK1</strain>
    </source>
</reference>
<dbReference type="KEGG" id="dbc:MFMK1_001767"/>
<dbReference type="Proteomes" id="UP001329915">
    <property type="component" value="Chromosome"/>
</dbReference>
<organism evidence="2 3">
    <name type="scientific">Metallumcola ferriviriculae</name>
    <dbReference type="NCBI Taxonomy" id="3039180"/>
    <lineage>
        <taxon>Bacteria</taxon>
        <taxon>Bacillati</taxon>
        <taxon>Bacillota</taxon>
        <taxon>Clostridia</taxon>
        <taxon>Neomoorellales</taxon>
        <taxon>Desulfitibacteraceae</taxon>
        <taxon>Metallumcola</taxon>
    </lineage>
</organism>
<dbReference type="InterPro" id="IPR036724">
    <property type="entry name" value="Cobalamin-bd_sf"/>
</dbReference>
<evidence type="ECO:0000259" key="1">
    <source>
        <dbReference type="PROSITE" id="PS51332"/>
    </source>
</evidence>
<name>A0AAU0UNZ6_9FIRM</name>
<proteinExistence type="predicted"/>
<dbReference type="EMBL" id="CP121694">
    <property type="protein sequence ID" value="WRO21946.1"/>
    <property type="molecule type" value="Genomic_DNA"/>
</dbReference>
<dbReference type="AlphaFoldDB" id="A0AAU0UNZ6"/>
<keyword evidence="3" id="KW-1185">Reference proteome</keyword>
<dbReference type="RefSeq" id="WP_366924772.1">
    <property type="nucleotide sequence ID" value="NZ_CP121694.1"/>
</dbReference>
<dbReference type="GO" id="GO:0046872">
    <property type="term" value="F:metal ion binding"/>
    <property type="evidence" value="ECO:0007669"/>
    <property type="project" value="InterPro"/>
</dbReference>